<name>A0ABU7CU11_9TELE</name>
<accession>A0ABU7CU11</accession>
<evidence type="ECO:0000313" key="2">
    <source>
        <dbReference type="Proteomes" id="UP001352852"/>
    </source>
</evidence>
<dbReference type="EMBL" id="JAHUTJ010006325">
    <property type="protein sequence ID" value="MED6266167.1"/>
    <property type="molecule type" value="Genomic_DNA"/>
</dbReference>
<sequence length="68" mass="7815">MKLRDQLSSLLQQHQRATCGRVSWLERWLNSFLYHGNRQSCLHWPEAALTLLVVLGLLCCHGSQPTGR</sequence>
<protein>
    <submittedName>
        <fullName evidence="1">Uncharacterized protein</fullName>
    </submittedName>
</protein>
<gene>
    <name evidence="1" type="ORF">CHARACLAT_032940</name>
</gene>
<proteinExistence type="predicted"/>
<keyword evidence="2" id="KW-1185">Reference proteome</keyword>
<dbReference type="Proteomes" id="UP001352852">
    <property type="component" value="Unassembled WGS sequence"/>
</dbReference>
<comment type="caution">
    <text evidence="1">The sequence shown here is derived from an EMBL/GenBank/DDBJ whole genome shotgun (WGS) entry which is preliminary data.</text>
</comment>
<evidence type="ECO:0000313" key="1">
    <source>
        <dbReference type="EMBL" id="MED6266167.1"/>
    </source>
</evidence>
<organism evidence="1 2">
    <name type="scientific">Characodon lateralis</name>
    <dbReference type="NCBI Taxonomy" id="208331"/>
    <lineage>
        <taxon>Eukaryota</taxon>
        <taxon>Metazoa</taxon>
        <taxon>Chordata</taxon>
        <taxon>Craniata</taxon>
        <taxon>Vertebrata</taxon>
        <taxon>Euteleostomi</taxon>
        <taxon>Actinopterygii</taxon>
        <taxon>Neopterygii</taxon>
        <taxon>Teleostei</taxon>
        <taxon>Neoteleostei</taxon>
        <taxon>Acanthomorphata</taxon>
        <taxon>Ovalentaria</taxon>
        <taxon>Atherinomorphae</taxon>
        <taxon>Cyprinodontiformes</taxon>
        <taxon>Goodeidae</taxon>
        <taxon>Characodon</taxon>
    </lineage>
</organism>
<reference evidence="1 2" key="1">
    <citation type="submission" date="2021-06" db="EMBL/GenBank/DDBJ databases">
        <authorList>
            <person name="Palmer J.M."/>
        </authorList>
    </citation>
    <scope>NUCLEOTIDE SEQUENCE [LARGE SCALE GENOMIC DNA]</scope>
    <source>
        <strain evidence="1 2">CL_MEX2019</strain>
        <tissue evidence="1">Muscle</tissue>
    </source>
</reference>